<gene>
    <name evidence="6" type="ORF">SacglDRAFT_03885</name>
</gene>
<dbReference type="Proteomes" id="UP000005087">
    <property type="component" value="Chromosome"/>
</dbReference>
<keyword evidence="4" id="KW-0732">Signal</keyword>
<comment type="catalytic activity">
    <reaction evidence="1">
        <text>Hydrolysis of alpha-(2-&gt;3)-, alpha-(2-&gt;6)-, alpha-(2-&gt;8)- glycosidic linkages of terminal sialic acid residues in oligosaccharides, glycoproteins, glycolipids, colominic acid and synthetic substrates.</text>
        <dbReference type="EC" id="3.2.1.18"/>
    </reaction>
</comment>
<reference evidence="7" key="2">
    <citation type="submission" date="2012-01" db="EMBL/GenBank/DDBJ databases">
        <title>Noncontiguous Finished sequence of chromosome of Saccharomonospora glauca K62.</title>
        <authorList>
            <consortium name="US DOE Joint Genome Institute"/>
            <person name="Lucas S."/>
            <person name="Han J."/>
            <person name="Lapidus A."/>
            <person name="Cheng J.-F."/>
            <person name="Goodwin L."/>
            <person name="Pitluck S."/>
            <person name="Peters L."/>
            <person name="Mikhailova N."/>
            <person name="Held B."/>
            <person name="Detter J.C."/>
            <person name="Han C."/>
            <person name="Tapia R."/>
            <person name="Land M."/>
            <person name="Hauser L."/>
            <person name="Kyrpides N."/>
            <person name="Ivanova N."/>
            <person name="Pagani I."/>
            <person name="Brambilla E.-M."/>
            <person name="Klenk H.-P."/>
            <person name="Woyke T."/>
        </authorList>
    </citation>
    <scope>NUCLEOTIDE SEQUENCE [LARGE SCALE GENOMIC DNA]</scope>
    <source>
        <strain evidence="7">K62</strain>
    </source>
</reference>
<dbReference type="PANTHER" id="PTHR10628:SF30">
    <property type="entry name" value="EXO-ALPHA-SIALIDASE"/>
    <property type="match status" value="1"/>
</dbReference>
<dbReference type="GO" id="GO:0005737">
    <property type="term" value="C:cytoplasm"/>
    <property type="evidence" value="ECO:0007669"/>
    <property type="project" value="TreeGrafter"/>
</dbReference>
<dbReference type="InterPro" id="IPR026856">
    <property type="entry name" value="Sialidase_fam"/>
</dbReference>
<dbReference type="GO" id="GO:0016020">
    <property type="term" value="C:membrane"/>
    <property type="evidence" value="ECO:0007669"/>
    <property type="project" value="TreeGrafter"/>
</dbReference>
<dbReference type="RefSeq" id="WP_005466556.1">
    <property type="nucleotide sequence ID" value="NZ_CM001484.1"/>
</dbReference>
<dbReference type="InterPro" id="IPR036278">
    <property type="entry name" value="Sialidase_sf"/>
</dbReference>
<dbReference type="GO" id="GO:0006689">
    <property type="term" value="P:ganglioside catabolic process"/>
    <property type="evidence" value="ECO:0007669"/>
    <property type="project" value="TreeGrafter"/>
</dbReference>
<name>I1D706_9PSEU</name>
<reference evidence="6 7" key="1">
    <citation type="submission" date="2011-09" db="EMBL/GenBank/DDBJ databases">
        <authorList>
            <consortium name="US DOE Joint Genome Institute (JGI-PGF)"/>
            <person name="Lucas S."/>
            <person name="Han J."/>
            <person name="Lapidus A."/>
            <person name="Cheng J.-F."/>
            <person name="Goodwin L."/>
            <person name="Pitluck S."/>
            <person name="Peters L."/>
            <person name="Land M.L."/>
            <person name="Hauser L."/>
            <person name="Brambilla E."/>
            <person name="Klenk H.-P."/>
            <person name="Woyke T.J."/>
        </authorList>
    </citation>
    <scope>NUCLEOTIDE SEQUENCE [LARGE SCALE GENOMIC DNA]</scope>
    <source>
        <strain evidence="6 7">K62</strain>
    </source>
</reference>
<dbReference type="EC" id="3.2.1.18" evidence="3"/>
<dbReference type="HOGENOM" id="CLU_024620_1_0_11"/>
<feature type="chain" id="PRO_5003638373" description="exo-alpha-sialidase" evidence="4">
    <location>
        <begin position="31"/>
        <end position="393"/>
    </location>
</feature>
<dbReference type="PANTHER" id="PTHR10628">
    <property type="entry name" value="SIALIDASE"/>
    <property type="match status" value="1"/>
</dbReference>
<dbReference type="CDD" id="cd15482">
    <property type="entry name" value="Sialidase_non-viral"/>
    <property type="match status" value="1"/>
</dbReference>
<proteinExistence type="inferred from homology"/>
<protein>
    <recommendedName>
        <fullName evidence="3">exo-alpha-sialidase</fullName>
        <ecNumber evidence="3">3.2.1.18</ecNumber>
    </recommendedName>
</protein>
<dbReference type="GO" id="GO:0009313">
    <property type="term" value="P:oligosaccharide catabolic process"/>
    <property type="evidence" value="ECO:0007669"/>
    <property type="project" value="TreeGrafter"/>
</dbReference>
<dbReference type="OrthoDB" id="7294637at2"/>
<feature type="domain" description="Sialidase" evidence="5">
    <location>
        <begin position="63"/>
        <end position="366"/>
    </location>
</feature>
<dbReference type="EMBL" id="CM001484">
    <property type="protein sequence ID" value="EIF00731.1"/>
    <property type="molecule type" value="Genomic_DNA"/>
</dbReference>
<dbReference type="InterPro" id="IPR011040">
    <property type="entry name" value="Sialidase"/>
</dbReference>
<feature type="signal peptide" evidence="4">
    <location>
        <begin position="1"/>
        <end position="30"/>
    </location>
</feature>
<evidence type="ECO:0000256" key="1">
    <source>
        <dbReference type="ARBA" id="ARBA00000427"/>
    </source>
</evidence>
<dbReference type="STRING" id="928724.SacglDRAFT_03885"/>
<dbReference type="SUPFAM" id="SSF50939">
    <property type="entry name" value="Sialidases"/>
    <property type="match status" value="1"/>
</dbReference>
<dbReference type="eggNOG" id="COG4409">
    <property type="taxonomic scope" value="Bacteria"/>
</dbReference>
<evidence type="ECO:0000313" key="7">
    <source>
        <dbReference type="Proteomes" id="UP000005087"/>
    </source>
</evidence>
<sequence>MPTLPRRVVLSFAAVVATGLSPATPVPATAAPPQPCTGSVPYTSGTEGYHTFRIPALVRTNSGDLLAFAEGRVESGSDTGAIEVVVRRSTDGGCTWGPLSVVSSNGDATAGNPSPVVLENGDIVLLTTRNGRVTEHEIMAGEVSEEDTRRVWVQRSTDGGETFSPAAEITDVAKAPDWRWYATGPGHAIVLHHSRHAGRIVVPANHSSAPPEGSRDTGTEDKYYGGHSLISDDGGRTWRIGFTDDRTDGVVAANETTVAELPDGTLYFSSRDHGTAEGNRVDAYSADGGESLVAPYTVQKSIVDPQVQGSVLQTTKREVLLFSAPSHPTERRAMAVRVSRDGGRTWRVAYSVSDDPAAYSDLVQLDRHTIGLLYETGADRPYETITFKRLPLP</sequence>
<evidence type="ECO:0000313" key="6">
    <source>
        <dbReference type="EMBL" id="EIF00731.1"/>
    </source>
</evidence>
<dbReference type="GO" id="GO:0004308">
    <property type="term" value="F:exo-alpha-sialidase activity"/>
    <property type="evidence" value="ECO:0007669"/>
    <property type="project" value="UniProtKB-EC"/>
</dbReference>
<dbReference type="Gene3D" id="2.120.10.10">
    <property type="match status" value="1"/>
</dbReference>
<evidence type="ECO:0000256" key="2">
    <source>
        <dbReference type="ARBA" id="ARBA00009348"/>
    </source>
</evidence>
<organism evidence="6 7">
    <name type="scientific">Saccharomonospora glauca K62</name>
    <dbReference type="NCBI Taxonomy" id="928724"/>
    <lineage>
        <taxon>Bacteria</taxon>
        <taxon>Bacillati</taxon>
        <taxon>Actinomycetota</taxon>
        <taxon>Actinomycetes</taxon>
        <taxon>Pseudonocardiales</taxon>
        <taxon>Pseudonocardiaceae</taxon>
        <taxon>Saccharomonospora</taxon>
    </lineage>
</organism>
<dbReference type="Pfam" id="PF13088">
    <property type="entry name" value="BNR_2"/>
    <property type="match status" value="1"/>
</dbReference>
<dbReference type="AlphaFoldDB" id="I1D706"/>
<accession>I1D706</accession>
<keyword evidence="7" id="KW-1185">Reference proteome</keyword>
<comment type="similarity">
    <text evidence="2">Belongs to the glycosyl hydrolase 33 family.</text>
</comment>
<evidence type="ECO:0000256" key="3">
    <source>
        <dbReference type="ARBA" id="ARBA00012733"/>
    </source>
</evidence>
<evidence type="ECO:0000256" key="4">
    <source>
        <dbReference type="SAM" id="SignalP"/>
    </source>
</evidence>
<evidence type="ECO:0000259" key="5">
    <source>
        <dbReference type="Pfam" id="PF13088"/>
    </source>
</evidence>